<dbReference type="EMBL" id="JAGPYM010000004">
    <property type="protein sequence ID" value="KAH6895968.1"/>
    <property type="molecule type" value="Genomic_DNA"/>
</dbReference>
<feature type="signal peptide" evidence="1">
    <location>
        <begin position="1"/>
        <end position="18"/>
    </location>
</feature>
<gene>
    <name evidence="2" type="ORF">B0T10DRAFT_456214</name>
</gene>
<dbReference type="AlphaFoldDB" id="A0A9P8WDL4"/>
<reference evidence="2 3" key="1">
    <citation type="journal article" date="2021" name="Nat. Commun.">
        <title>Genetic determinants of endophytism in the Arabidopsis root mycobiome.</title>
        <authorList>
            <person name="Mesny F."/>
            <person name="Miyauchi S."/>
            <person name="Thiergart T."/>
            <person name="Pickel B."/>
            <person name="Atanasova L."/>
            <person name="Karlsson M."/>
            <person name="Huettel B."/>
            <person name="Barry K.W."/>
            <person name="Haridas S."/>
            <person name="Chen C."/>
            <person name="Bauer D."/>
            <person name="Andreopoulos W."/>
            <person name="Pangilinan J."/>
            <person name="LaButti K."/>
            <person name="Riley R."/>
            <person name="Lipzen A."/>
            <person name="Clum A."/>
            <person name="Drula E."/>
            <person name="Henrissat B."/>
            <person name="Kohler A."/>
            <person name="Grigoriev I.V."/>
            <person name="Martin F.M."/>
            <person name="Hacquard S."/>
        </authorList>
    </citation>
    <scope>NUCLEOTIDE SEQUENCE [LARGE SCALE GENOMIC DNA]</scope>
    <source>
        <strain evidence="2 3">MPI-CAGE-CH-0241</strain>
    </source>
</reference>
<feature type="chain" id="PRO_5040373053" evidence="1">
    <location>
        <begin position="19"/>
        <end position="196"/>
    </location>
</feature>
<organism evidence="2 3">
    <name type="scientific">Thelonectria olida</name>
    <dbReference type="NCBI Taxonomy" id="1576542"/>
    <lineage>
        <taxon>Eukaryota</taxon>
        <taxon>Fungi</taxon>
        <taxon>Dikarya</taxon>
        <taxon>Ascomycota</taxon>
        <taxon>Pezizomycotina</taxon>
        <taxon>Sordariomycetes</taxon>
        <taxon>Hypocreomycetidae</taxon>
        <taxon>Hypocreales</taxon>
        <taxon>Nectriaceae</taxon>
        <taxon>Thelonectria</taxon>
    </lineage>
</organism>
<protein>
    <submittedName>
        <fullName evidence="2">Uncharacterized protein</fullName>
    </submittedName>
</protein>
<accession>A0A9P8WDL4</accession>
<sequence length="196" mass="22256">MPYLWFLYLAAAWPLSSPGFLPRGACYGLSEKEKLRFPGTSDCRLRWARPEKTRGGLGTAMRSMAIIRILNVYWCMNEAVPRYPRECHNPKPRALHFSLQANLSACYILLWKPDHTPAILPHSLLCNRPSWEKQIGTIEVRARKYLQPTYSHPRTAAVQGPAMLHHPLRYNLTLVAAPSTLVADQPTFHNQLPDGA</sequence>
<evidence type="ECO:0000256" key="1">
    <source>
        <dbReference type="SAM" id="SignalP"/>
    </source>
</evidence>
<evidence type="ECO:0000313" key="3">
    <source>
        <dbReference type="Proteomes" id="UP000777438"/>
    </source>
</evidence>
<dbReference type="Proteomes" id="UP000777438">
    <property type="component" value="Unassembled WGS sequence"/>
</dbReference>
<comment type="caution">
    <text evidence="2">The sequence shown here is derived from an EMBL/GenBank/DDBJ whole genome shotgun (WGS) entry which is preliminary data.</text>
</comment>
<keyword evidence="3" id="KW-1185">Reference proteome</keyword>
<name>A0A9P8WDL4_9HYPO</name>
<evidence type="ECO:0000313" key="2">
    <source>
        <dbReference type="EMBL" id="KAH6895968.1"/>
    </source>
</evidence>
<proteinExistence type="predicted"/>
<keyword evidence="1" id="KW-0732">Signal</keyword>